<dbReference type="FunFam" id="2.40.70.10:FF:000002">
    <property type="entry name" value="Vacuolar aspartic proteinase"/>
    <property type="match status" value="1"/>
</dbReference>
<protein>
    <submittedName>
        <fullName evidence="15">Aspartic proteinase</fullName>
        <ecNumber evidence="15">3.4.23.25</ecNumber>
    </submittedName>
</protein>
<evidence type="ECO:0000256" key="7">
    <source>
        <dbReference type="ARBA" id="ARBA00022801"/>
    </source>
</evidence>
<keyword evidence="8 11" id="KW-1015">Disulfide bond</keyword>
<dbReference type="Pfam" id="PF00026">
    <property type="entry name" value="Asp"/>
    <property type="match status" value="1"/>
</dbReference>
<dbReference type="InterPro" id="IPR001461">
    <property type="entry name" value="Aspartic_peptidase_A1"/>
</dbReference>
<keyword evidence="3" id="KW-0926">Vacuole</keyword>
<dbReference type="InterPro" id="IPR001969">
    <property type="entry name" value="Aspartic_peptidase_AS"/>
</dbReference>
<keyword evidence="16" id="KW-1185">Reference proteome</keyword>
<evidence type="ECO:0000256" key="9">
    <source>
        <dbReference type="ARBA" id="ARBA00023180"/>
    </source>
</evidence>
<comment type="subcellular location">
    <subcellularLocation>
        <location evidence="1">Vacuole</location>
    </subcellularLocation>
</comment>
<keyword evidence="9" id="KW-0325">Glycoprotein</keyword>
<dbReference type="PANTHER" id="PTHR47966:SF51">
    <property type="entry name" value="BETA-SITE APP-CLEAVING ENZYME, ISOFORM A-RELATED"/>
    <property type="match status" value="1"/>
</dbReference>
<feature type="active site" evidence="10">
    <location>
        <position position="110"/>
    </location>
</feature>
<dbReference type="EC" id="3.4.23.25" evidence="15"/>
<evidence type="ECO:0000256" key="5">
    <source>
        <dbReference type="ARBA" id="ARBA00022729"/>
    </source>
</evidence>
<keyword evidence="4 12" id="KW-0645">Protease</keyword>
<name>A0A9W7YI67_9FUNG</name>
<dbReference type="InterPro" id="IPR033121">
    <property type="entry name" value="PEPTIDASE_A1"/>
</dbReference>
<feature type="disulfide bond" evidence="11">
    <location>
        <begin position="327"/>
        <end position="360"/>
    </location>
</feature>
<proteinExistence type="inferred from homology"/>
<dbReference type="GO" id="GO:0005773">
    <property type="term" value="C:vacuole"/>
    <property type="evidence" value="ECO:0007669"/>
    <property type="project" value="UniProtKB-SubCell"/>
</dbReference>
<accession>A0A9W7YI67</accession>
<feature type="chain" id="PRO_5040944556" evidence="13">
    <location>
        <begin position="20"/>
        <end position="404"/>
    </location>
</feature>
<dbReference type="PROSITE" id="PS51767">
    <property type="entry name" value="PEPTIDASE_A1"/>
    <property type="match status" value="1"/>
</dbReference>
<evidence type="ECO:0000256" key="11">
    <source>
        <dbReference type="PIRSR" id="PIRSR601461-2"/>
    </source>
</evidence>
<dbReference type="EMBL" id="JANBOI010000007">
    <property type="protein sequence ID" value="KAJ1735946.1"/>
    <property type="molecule type" value="Genomic_DNA"/>
</dbReference>
<dbReference type="InterPro" id="IPR021109">
    <property type="entry name" value="Peptidase_aspartic_dom_sf"/>
</dbReference>
<dbReference type="Gene3D" id="2.40.70.10">
    <property type="entry name" value="Acid Proteases"/>
    <property type="match status" value="2"/>
</dbReference>
<evidence type="ECO:0000256" key="8">
    <source>
        <dbReference type="ARBA" id="ARBA00023157"/>
    </source>
</evidence>
<keyword evidence="7 12" id="KW-0378">Hydrolase</keyword>
<evidence type="ECO:0000256" key="1">
    <source>
        <dbReference type="ARBA" id="ARBA00004116"/>
    </source>
</evidence>
<organism evidence="15 16">
    <name type="scientific">Coemansia biformis</name>
    <dbReference type="NCBI Taxonomy" id="1286918"/>
    <lineage>
        <taxon>Eukaryota</taxon>
        <taxon>Fungi</taxon>
        <taxon>Fungi incertae sedis</taxon>
        <taxon>Zoopagomycota</taxon>
        <taxon>Kickxellomycotina</taxon>
        <taxon>Kickxellomycetes</taxon>
        <taxon>Kickxellales</taxon>
        <taxon>Kickxellaceae</taxon>
        <taxon>Coemansia</taxon>
    </lineage>
</organism>
<dbReference type="PRINTS" id="PR00792">
    <property type="entry name" value="PEPSIN"/>
</dbReference>
<reference evidence="15" key="1">
    <citation type="submission" date="2022-07" db="EMBL/GenBank/DDBJ databases">
        <title>Phylogenomic reconstructions and comparative analyses of Kickxellomycotina fungi.</title>
        <authorList>
            <person name="Reynolds N.K."/>
            <person name="Stajich J.E."/>
            <person name="Barry K."/>
            <person name="Grigoriev I.V."/>
            <person name="Crous P."/>
            <person name="Smith M.E."/>
        </authorList>
    </citation>
    <scope>NUCLEOTIDE SEQUENCE</scope>
    <source>
        <strain evidence="15">BCRC 34381</strain>
    </source>
</reference>
<dbReference type="PROSITE" id="PS00141">
    <property type="entry name" value="ASP_PROTEASE"/>
    <property type="match status" value="2"/>
</dbReference>
<evidence type="ECO:0000256" key="6">
    <source>
        <dbReference type="ARBA" id="ARBA00022750"/>
    </source>
</evidence>
<feature type="disulfide bond" evidence="11">
    <location>
        <begin position="123"/>
        <end position="128"/>
    </location>
</feature>
<evidence type="ECO:0000256" key="2">
    <source>
        <dbReference type="ARBA" id="ARBA00007447"/>
    </source>
</evidence>
<feature type="domain" description="Peptidase A1" evidence="14">
    <location>
        <begin position="92"/>
        <end position="401"/>
    </location>
</feature>
<evidence type="ECO:0000256" key="3">
    <source>
        <dbReference type="ARBA" id="ARBA00022554"/>
    </source>
</evidence>
<dbReference type="GO" id="GO:0006508">
    <property type="term" value="P:proteolysis"/>
    <property type="evidence" value="ECO:0007669"/>
    <property type="project" value="UniProtKB-KW"/>
</dbReference>
<evidence type="ECO:0000256" key="10">
    <source>
        <dbReference type="PIRSR" id="PIRSR601461-1"/>
    </source>
</evidence>
<dbReference type="SUPFAM" id="SSF50630">
    <property type="entry name" value="Acid proteases"/>
    <property type="match status" value="1"/>
</dbReference>
<evidence type="ECO:0000313" key="16">
    <source>
        <dbReference type="Proteomes" id="UP001143981"/>
    </source>
</evidence>
<comment type="caution">
    <text evidence="15">The sequence shown here is derived from an EMBL/GenBank/DDBJ whole genome shotgun (WGS) entry which is preliminary data.</text>
</comment>
<dbReference type="FunFam" id="2.40.70.10:FF:000036">
    <property type="entry name" value="Vacuolar aspartic protease"/>
    <property type="match status" value="1"/>
</dbReference>
<evidence type="ECO:0000256" key="12">
    <source>
        <dbReference type="RuleBase" id="RU000454"/>
    </source>
</evidence>
<comment type="similarity">
    <text evidence="2 12">Belongs to the peptidase A1 family.</text>
</comment>
<feature type="active site" evidence="10">
    <location>
        <position position="293"/>
    </location>
</feature>
<evidence type="ECO:0000313" key="15">
    <source>
        <dbReference type="EMBL" id="KAJ1735946.1"/>
    </source>
</evidence>
<dbReference type="PANTHER" id="PTHR47966">
    <property type="entry name" value="BETA-SITE APP-CLEAVING ENZYME, ISOFORM A-RELATED"/>
    <property type="match status" value="1"/>
</dbReference>
<evidence type="ECO:0000259" key="14">
    <source>
        <dbReference type="PROSITE" id="PS51767"/>
    </source>
</evidence>
<dbReference type="OrthoDB" id="771136at2759"/>
<evidence type="ECO:0000256" key="13">
    <source>
        <dbReference type="SAM" id="SignalP"/>
    </source>
</evidence>
<sequence>MRFSLGLLALGMMAAGHQAAAAGHAIRLKKTREAPEDTLQRLANTGSYVAQKYFGSGSAAQLGALQEQVVPLNADGSASYGVPISNFMNAQYYGEIDIGTPPQTFSVVFDTGSSNLWVPSTECSSIACFFHRKYDHSQSSSYAKNGTDFAIRYGTGSLEGYLSQDTLSVGGVNIDSQQFAEATKEPGLTFAFGRFDGIFGLGYDTISVKGVVPPFYHMVNRKLVDEPVFSFYLSDAAKGGDGEMVLGGYNPDHFEGDLKWAKVRRRGYWEVDLESALFGDEEFELANTGAAIDTGSSLLVLPTMLADMLNKKIGAKKNFAGQYTLDCATVPSLPPFTLKFGGVKYALSAEDYVLNVQGQCISGFMGMDIPEPLGPIWIIGDVFLRKFYTVYDLGNDRVGFAKAR</sequence>
<dbReference type="AlphaFoldDB" id="A0A9W7YI67"/>
<keyword evidence="6 12" id="KW-0064">Aspartyl protease</keyword>
<evidence type="ECO:0000256" key="4">
    <source>
        <dbReference type="ARBA" id="ARBA00022670"/>
    </source>
</evidence>
<dbReference type="GO" id="GO:0004190">
    <property type="term" value="F:aspartic-type endopeptidase activity"/>
    <property type="evidence" value="ECO:0007669"/>
    <property type="project" value="UniProtKB-KW"/>
</dbReference>
<keyword evidence="5 13" id="KW-0732">Signal</keyword>
<dbReference type="Proteomes" id="UP001143981">
    <property type="component" value="Unassembled WGS sequence"/>
</dbReference>
<feature type="signal peptide" evidence="13">
    <location>
        <begin position="1"/>
        <end position="19"/>
    </location>
</feature>
<gene>
    <name evidence="15" type="primary">APR1</name>
    <name evidence="15" type="ORF">LPJ61_000252</name>
</gene>